<comment type="subcellular location">
    <subcellularLocation>
        <location evidence="1">Membrane</location>
        <topology evidence="1">Multi-pass membrane protein</topology>
    </subcellularLocation>
</comment>
<accession>A0AA38XPT1</accession>
<reference evidence="4" key="1">
    <citation type="submission" date="2022-10" db="EMBL/GenBank/DDBJ databases">
        <title>Culturing micro-colonial fungi from biological soil crusts in the Mojave desert and describing Neophaeococcomyces mojavensis, and introducing the new genera and species Taxawa tesnikishii.</title>
        <authorList>
            <person name="Kurbessoian T."/>
            <person name="Stajich J.E."/>
        </authorList>
    </citation>
    <scope>NUCLEOTIDE SEQUENCE</scope>
    <source>
        <strain evidence="4">TK_41</strain>
    </source>
</reference>
<feature type="transmembrane region" description="Helical" evidence="3">
    <location>
        <begin position="460"/>
        <end position="481"/>
    </location>
</feature>
<dbReference type="InterPro" id="IPR011701">
    <property type="entry name" value="MFS"/>
</dbReference>
<name>A0AA38XPT1_9EURO</name>
<keyword evidence="3" id="KW-0472">Membrane</keyword>
<feature type="transmembrane region" description="Helical" evidence="3">
    <location>
        <begin position="139"/>
        <end position="157"/>
    </location>
</feature>
<gene>
    <name evidence="4" type="ORF">H2200_000707</name>
</gene>
<feature type="transmembrane region" description="Helical" evidence="3">
    <location>
        <begin position="163"/>
        <end position="185"/>
    </location>
</feature>
<evidence type="ECO:0000313" key="4">
    <source>
        <dbReference type="EMBL" id="KAJ9616986.1"/>
    </source>
</evidence>
<feature type="transmembrane region" description="Helical" evidence="3">
    <location>
        <begin position="358"/>
        <end position="377"/>
    </location>
</feature>
<dbReference type="GO" id="GO:0016020">
    <property type="term" value="C:membrane"/>
    <property type="evidence" value="ECO:0007669"/>
    <property type="project" value="UniProtKB-SubCell"/>
</dbReference>
<dbReference type="PANTHER" id="PTHR11360:SF287">
    <property type="entry name" value="MFS MONOCARBOXYLATE TRANSPORTER"/>
    <property type="match status" value="1"/>
</dbReference>
<feature type="transmembrane region" description="Helical" evidence="3">
    <location>
        <begin position="383"/>
        <end position="404"/>
    </location>
</feature>
<sequence>MSSEHDSSPAKGHPQPYNSVIKEIIDVVVEKRASTDSERPIIMAQPSQNSTEKCLPGVPPRTDSSWEAFRVFLAAVWSAGFLVGICLSFGVFQDFYTNEADLPNNGHSSWIGLLAVGIDYLGCPAVTYCCQTFNIPCHYYVYSGWVLCLAGLLSSAFCHNVKALIATQGLLFGLGILLVEMPTLIILDSWFVKRRGLAYGALFGMMDLFGVAWGFVANALLNRHGIKITFLVFTAICFVFPAVATYFLRERPSTAKEMPSETSSVSDAEATNDLQADATTVPFTKRYYRHATFYVLIAANLLQSFAYYLPFVYLPSYTTALGHSSSTGATVLAIANVAMIFGEIGFGRLSDKAKAPTLVFCSAAVSSLAAFLLWSFASSLAFLIPFALLFGAFAAGYAALWPRIGTMFGEKDASMIYSLLSFGRGIAVIASGPISTALLHGRHISSGQTSSSVQHEYQPIVMFVGACMAGSAVLGAVGWILSHRKTKSSLQARSEAVV</sequence>
<protein>
    <recommendedName>
        <fullName evidence="6">MFS general substrate transporter</fullName>
    </recommendedName>
</protein>
<dbReference type="Proteomes" id="UP001172673">
    <property type="component" value="Unassembled WGS sequence"/>
</dbReference>
<dbReference type="GO" id="GO:0022857">
    <property type="term" value="F:transmembrane transporter activity"/>
    <property type="evidence" value="ECO:0007669"/>
    <property type="project" value="InterPro"/>
</dbReference>
<dbReference type="Gene3D" id="1.20.1250.20">
    <property type="entry name" value="MFS general substrate transporter like domains"/>
    <property type="match status" value="2"/>
</dbReference>
<dbReference type="InterPro" id="IPR050327">
    <property type="entry name" value="Proton-linked_MCT"/>
</dbReference>
<feature type="transmembrane region" description="Helical" evidence="3">
    <location>
        <begin position="228"/>
        <end position="248"/>
    </location>
</feature>
<feature type="transmembrane region" description="Helical" evidence="3">
    <location>
        <begin position="110"/>
        <end position="130"/>
    </location>
</feature>
<comment type="similarity">
    <text evidence="2">Belongs to the major facilitator superfamily. Monocarboxylate porter (TC 2.A.1.13) family.</text>
</comment>
<feature type="transmembrane region" description="Helical" evidence="3">
    <location>
        <begin position="326"/>
        <end position="346"/>
    </location>
</feature>
<feature type="transmembrane region" description="Helical" evidence="3">
    <location>
        <begin position="197"/>
        <end position="216"/>
    </location>
</feature>
<dbReference type="Pfam" id="PF07690">
    <property type="entry name" value="MFS_1"/>
    <property type="match status" value="1"/>
</dbReference>
<evidence type="ECO:0000256" key="2">
    <source>
        <dbReference type="ARBA" id="ARBA00006727"/>
    </source>
</evidence>
<dbReference type="PANTHER" id="PTHR11360">
    <property type="entry name" value="MONOCARBOXYLATE TRANSPORTER"/>
    <property type="match status" value="1"/>
</dbReference>
<feature type="transmembrane region" description="Helical" evidence="3">
    <location>
        <begin position="71"/>
        <end position="90"/>
    </location>
</feature>
<evidence type="ECO:0000313" key="5">
    <source>
        <dbReference type="Proteomes" id="UP001172673"/>
    </source>
</evidence>
<dbReference type="AlphaFoldDB" id="A0AA38XPT1"/>
<dbReference type="EMBL" id="JAPDRK010000001">
    <property type="protein sequence ID" value="KAJ9616986.1"/>
    <property type="molecule type" value="Genomic_DNA"/>
</dbReference>
<keyword evidence="5" id="KW-1185">Reference proteome</keyword>
<proteinExistence type="inferred from homology"/>
<organism evidence="4 5">
    <name type="scientific">Cladophialophora chaetospira</name>
    <dbReference type="NCBI Taxonomy" id="386627"/>
    <lineage>
        <taxon>Eukaryota</taxon>
        <taxon>Fungi</taxon>
        <taxon>Dikarya</taxon>
        <taxon>Ascomycota</taxon>
        <taxon>Pezizomycotina</taxon>
        <taxon>Eurotiomycetes</taxon>
        <taxon>Chaetothyriomycetidae</taxon>
        <taxon>Chaetothyriales</taxon>
        <taxon>Herpotrichiellaceae</taxon>
        <taxon>Cladophialophora</taxon>
    </lineage>
</organism>
<feature type="transmembrane region" description="Helical" evidence="3">
    <location>
        <begin position="416"/>
        <end position="440"/>
    </location>
</feature>
<keyword evidence="3" id="KW-0812">Transmembrane</keyword>
<feature type="transmembrane region" description="Helical" evidence="3">
    <location>
        <begin position="293"/>
        <end position="314"/>
    </location>
</feature>
<keyword evidence="3" id="KW-1133">Transmembrane helix</keyword>
<evidence type="ECO:0008006" key="6">
    <source>
        <dbReference type="Google" id="ProtNLM"/>
    </source>
</evidence>
<evidence type="ECO:0000256" key="1">
    <source>
        <dbReference type="ARBA" id="ARBA00004141"/>
    </source>
</evidence>
<comment type="caution">
    <text evidence="4">The sequence shown here is derived from an EMBL/GenBank/DDBJ whole genome shotgun (WGS) entry which is preliminary data.</text>
</comment>
<evidence type="ECO:0000256" key="3">
    <source>
        <dbReference type="SAM" id="Phobius"/>
    </source>
</evidence>
<dbReference type="SUPFAM" id="SSF103473">
    <property type="entry name" value="MFS general substrate transporter"/>
    <property type="match status" value="1"/>
</dbReference>
<dbReference type="InterPro" id="IPR036259">
    <property type="entry name" value="MFS_trans_sf"/>
</dbReference>